<protein>
    <submittedName>
        <fullName evidence="2">Uncharacterized protein</fullName>
    </submittedName>
</protein>
<feature type="chain" id="PRO_5015736199" evidence="1">
    <location>
        <begin position="20"/>
        <end position="127"/>
    </location>
</feature>
<keyword evidence="1" id="KW-0732">Signal</keyword>
<gene>
    <name evidence="2" type="ORF">C5Y96_08595</name>
</gene>
<dbReference type="Gene3D" id="3.80.10.10">
    <property type="entry name" value="Ribonuclease Inhibitor"/>
    <property type="match status" value="1"/>
</dbReference>
<name>A0A2S8FU83_9BACT</name>
<sequence>MLCLTVLVAWMVFGCSSMASLDPAEQSVKSFVEEKGGMVETKDGHIVTVWCESANLQDSDLEQFAALPQLSALYLNYNSDITNDVFSMFDNMPTLKTLELAETKISQRAADKFREVHPEMSVSGPGV</sequence>
<dbReference type="EMBL" id="PUIA01000026">
    <property type="protein sequence ID" value="PQO35703.1"/>
    <property type="molecule type" value="Genomic_DNA"/>
</dbReference>
<reference evidence="2 3" key="1">
    <citation type="submission" date="2018-02" db="EMBL/GenBank/DDBJ databases">
        <title>Comparative genomes isolates from brazilian mangrove.</title>
        <authorList>
            <person name="Araujo J.E."/>
            <person name="Taketani R.G."/>
            <person name="Silva M.C.P."/>
            <person name="Loureco M.V."/>
            <person name="Andreote F.D."/>
        </authorList>
    </citation>
    <scope>NUCLEOTIDE SEQUENCE [LARGE SCALE GENOMIC DNA]</scope>
    <source>
        <strain evidence="2 3">HEX-2 MGV</strain>
    </source>
</reference>
<dbReference type="Proteomes" id="UP000240009">
    <property type="component" value="Unassembled WGS sequence"/>
</dbReference>
<evidence type="ECO:0000313" key="3">
    <source>
        <dbReference type="Proteomes" id="UP000240009"/>
    </source>
</evidence>
<evidence type="ECO:0000256" key="1">
    <source>
        <dbReference type="SAM" id="SignalP"/>
    </source>
</evidence>
<dbReference type="AlphaFoldDB" id="A0A2S8FU83"/>
<organism evidence="2 3">
    <name type="scientific">Blastopirellula marina</name>
    <dbReference type="NCBI Taxonomy" id="124"/>
    <lineage>
        <taxon>Bacteria</taxon>
        <taxon>Pseudomonadati</taxon>
        <taxon>Planctomycetota</taxon>
        <taxon>Planctomycetia</taxon>
        <taxon>Pirellulales</taxon>
        <taxon>Pirellulaceae</taxon>
        <taxon>Blastopirellula</taxon>
    </lineage>
</organism>
<evidence type="ECO:0000313" key="2">
    <source>
        <dbReference type="EMBL" id="PQO35703.1"/>
    </source>
</evidence>
<dbReference type="InterPro" id="IPR032675">
    <property type="entry name" value="LRR_dom_sf"/>
</dbReference>
<feature type="signal peptide" evidence="1">
    <location>
        <begin position="1"/>
        <end position="19"/>
    </location>
</feature>
<comment type="caution">
    <text evidence="2">The sequence shown here is derived from an EMBL/GenBank/DDBJ whole genome shotgun (WGS) entry which is preliminary data.</text>
</comment>
<dbReference type="SUPFAM" id="SSF52047">
    <property type="entry name" value="RNI-like"/>
    <property type="match status" value="1"/>
</dbReference>
<accession>A0A2S8FU83</accession>
<proteinExistence type="predicted"/>